<dbReference type="Pfam" id="PF00106">
    <property type="entry name" value="adh_short"/>
    <property type="match status" value="1"/>
</dbReference>
<name>A0ABP8VK98_9MICO</name>
<evidence type="ECO:0000256" key="1">
    <source>
        <dbReference type="ARBA" id="ARBA00023002"/>
    </source>
</evidence>
<dbReference type="Proteomes" id="UP001501295">
    <property type="component" value="Unassembled WGS sequence"/>
</dbReference>
<dbReference type="RefSeq" id="WP_345372600.1">
    <property type="nucleotide sequence ID" value="NZ_BAABLM010000001.1"/>
</dbReference>
<dbReference type="PRINTS" id="PR00081">
    <property type="entry name" value="GDHRDH"/>
</dbReference>
<reference evidence="3" key="1">
    <citation type="journal article" date="2019" name="Int. J. Syst. Evol. Microbiol.">
        <title>The Global Catalogue of Microorganisms (GCM) 10K type strain sequencing project: providing services to taxonomists for standard genome sequencing and annotation.</title>
        <authorList>
            <consortium name="The Broad Institute Genomics Platform"/>
            <consortium name="The Broad Institute Genome Sequencing Center for Infectious Disease"/>
            <person name="Wu L."/>
            <person name="Ma J."/>
        </authorList>
    </citation>
    <scope>NUCLEOTIDE SEQUENCE [LARGE SCALE GENOMIC DNA]</scope>
    <source>
        <strain evidence="3">JCM 18956</strain>
    </source>
</reference>
<dbReference type="InterPro" id="IPR036291">
    <property type="entry name" value="NAD(P)-bd_dom_sf"/>
</dbReference>
<dbReference type="PANTHER" id="PTHR43157">
    <property type="entry name" value="PHOSPHATIDYLINOSITOL-GLYCAN BIOSYNTHESIS CLASS F PROTEIN-RELATED"/>
    <property type="match status" value="1"/>
</dbReference>
<sequence length="276" mass="29196">MSPEPRTIVITGASSGIGRKAAVALAEGVATIAVVGRNPERTKAVAEEVGGTAFLVDFDHLASVRRLAEELLETYPRIDALANNAGGLVSTREITADGFERTLQSNHLAPFLLTRLLLPRLVESGGRVVSTSSAANLLGRVRLDDLNWAKRPWFGGWGAYGASKMLTIQFIQQLARRSSVKAFSFHPGLVKTNFGSESASMKVMNVLSGGNYGISADAGAVPLIQLVGPTTIGVASGTYFDQLKPNGLSGPQAKNEPLAEAVWERTSELVGLPAEL</sequence>
<evidence type="ECO:0000313" key="2">
    <source>
        <dbReference type="EMBL" id="GAA4665673.1"/>
    </source>
</evidence>
<dbReference type="Gene3D" id="3.40.50.720">
    <property type="entry name" value="NAD(P)-binding Rossmann-like Domain"/>
    <property type="match status" value="1"/>
</dbReference>
<dbReference type="EMBL" id="BAABLM010000001">
    <property type="protein sequence ID" value="GAA4665673.1"/>
    <property type="molecule type" value="Genomic_DNA"/>
</dbReference>
<proteinExistence type="predicted"/>
<evidence type="ECO:0000313" key="3">
    <source>
        <dbReference type="Proteomes" id="UP001501295"/>
    </source>
</evidence>
<gene>
    <name evidence="2" type="ORF">GCM10025780_03890</name>
</gene>
<organism evidence="2 3">
    <name type="scientific">Frondihabitans cladoniiphilus</name>
    <dbReference type="NCBI Taxonomy" id="715785"/>
    <lineage>
        <taxon>Bacteria</taxon>
        <taxon>Bacillati</taxon>
        <taxon>Actinomycetota</taxon>
        <taxon>Actinomycetes</taxon>
        <taxon>Micrococcales</taxon>
        <taxon>Microbacteriaceae</taxon>
        <taxon>Frondihabitans</taxon>
    </lineage>
</organism>
<keyword evidence="3" id="KW-1185">Reference proteome</keyword>
<comment type="caution">
    <text evidence="2">The sequence shown here is derived from an EMBL/GenBank/DDBJ whole genome shotgun (WGS) entry which is preliminary data.</text>
</comment>
<protein>
    <submittedName>
        <fullName evidence="2">SDR family oxidoreductase</fullName>
    </submittedName>
</protein>
<dbReference type="SUPFAM" id="SSF51735">
    <property type="entry name" value="NAD(P)-binding Rossmann-fold domains"/>
    <property type="match status" value="1"/>
</dbReference>
<keyword evidence="1" id="KW-0560">Oxidoreductase</keyword>
<accession>A0ABP8VK98</accession>
<dbReference type="InterPro" id="IPR002347">
    <property type="entry name" value="SDR_fam"/>
</dbReference>
<dbReference type="PANTHER" id="PTHR43157:SF31">
    <property type="entry name" value="PHOSPHATIDYLINOSITOL-GLYCAN BIOSYNTHESIS CLASS F PROTEIN"/>
    <property type="match status" value="1"/>
</dbReference>